<evidence type="ECO:0000313" key="2">
    <source>
        <dbReference type="Proteomes" id="UP000799436"/>
    </source>
</evidence>
<sequence length="185" mass="21224">MRLAKRAPRPQSLRASTFSCHLPIGALSQANNPPHRGLVRPGRMRRTNRHSCRIRLRIHTAVMRRSTRQEDDKCRSLRFRPQRLCTSIQVEHSTFPRPRRQVVGGVGQASWYFVLGCKGVAVDFRVGADLECVVAGLLEWLYSRHVYRFCKLAVQGRRAAEFRNLITYPCYETLASSACAWFPVL</sequence>
<dbReference type="Proteomes" id="UP000799436">
    <property type="component" value="Unassembled WGS sequence"/>
</dbReference>
<name>A0A6G1KWK0_9PEZI</name>
<reference evidence="1" key="1">
    <citation type="journal article" date="2020" name="Stud. Mycol.">
        <title>101 Dothideomycetes genomes: a test case for predicting lifestyles and emergence of pathogens.</title>
        <authorList>
            <person name="Haridas S."/>
            <person name="Albert R."/>
            <person name="Binder M."/>
            <person name="Bloem J."/>
            <person name="Labutti K."/>
            <person name="Salamov A."/>
            <person name="Andreopoulos B."/>
            <person name="Baker S."/>
            <person name="Barry K."/>
            <person name="Bills G."/>
            <person name="Bluhm B."/>
            <person name="Cannon C."/>
            <person name="Castanera R."/>
            <person name="Culley D."/>
            <person name="Daum C."/>
            <person name="Ezra D."/>
            <person name="Gonzalez J."/>
            <person name="Henrissat B."/>
            <person name="Kuo A."/>
            <person name="Liang C."/>
            <person name="Lipzen A."/>
            <person name="Lutzoni F."/>
            <person name="Magnuson J."/>
            <person name="Mondo S."/>
            <person name="Nolan M."/>
            <person name="Ohm R."/>
            <person name="Pangilinan J."/>
            <person name="Park H.-J."/>
            <person name="Ramirez L."/>
            <person name="Alfaro M."/>
            <person name="Sun H."/>
            <person name="Tritt A."/>
            <person name="Yoshinaga Y."/>
            <person name="Zwiers L.-H."/>
            <person name="Turgeon B."/>
            <person name="Goodwin S."/>
            <person name="Spatafora J."/>
            <person name="Crous P."/>
            <person name="Grigoriev I."/>
        </authorList>
    </citation>
    <scope>NUCLEOTIDE SEQUENCE</scope>
    <source>
        <strain evidence="1">CBS 116005</strain>
    </source>
</reference>
<organism evidence="1 2">
    <name type="scientific">Teratosphaeria nubilosa</name>
    <dbReference type="NCBI Taxonomy" id="161662"/>
    <lineage>
        <taxon>Eukaryota</taxon>
        <taxon>Fungi</taxon>
        <taxon>Dikarya</taxon>
        <taxon>Ascomycota</taxon>
        <taxon>Pezizomycotina</taxon>
        <taxon>Dothideomycetes</taxon>
        <taxon>Dothideomycetidae</taxon>
        <taxon>Mycosphaerellales</taxon>
        <taxon>Teratosphaeriaceae</taxon>
        <taxon>Teratosphaeria</taxon>
    </lineage>
</organism>
<dbReference type="AlphaFoldDB" id="A0A6G1KWK0"/>
<proteinExistence type="predicted"/>
<evidence type="ECO:0000313" key="1">
    <source>
        <dbReference type="EMBL" id="KAF2765053.1"/>
    </source>
</evidence>
<gene>
    <name evidence="1" type="ORF">EJ03DRAFT_331322</name>
</gene>
<dbReference type="EMBL" id="ML995902">
    <property type="protein sequence ID" value="KAF2765053.1"/>
    <property type="molecule type" value="Genomic_DNA"/>
</dbReference>
<accession>A0A6G1KWK0</accession>
<protein>
    <submittedName>
        <fullName evidence="1">Uncharacterized protein</fullName>
    </submittedName>
</protein>
<keyword evidence="2" id="KW-1185">Reference proteome</keyword>